<name>A0AAR2JYS5_PYGNA</name>
<feature type="compositionally biased region" description="Polar residues" evidence="8">
    <location>
        <begin position="483"/>
        <end position="493"/>
    </location>
</feature>
<dbReference type="PANTHER" id="PTHR17271:SF9">
    <property type="entry name" value="MYOSIN PHOSPHATASE RHO-INTERACTING PROTEIN"/>
    <property type="match status" value="1"/>
</dbReference>
<evidence type="ECO:0000256" key="1">
    <source>
        <dbReference type="ARBA" id="ARBA00004245"/>
    </source>
</evidence>
<evidence type="ECO:0000256" key="5">
    <source>
        <dbReference type="ARBA" id="ARBA00023203"/>
    </source>
</evidence>
<feature type="coiled-coil region" evidence="7">
    <location>
        <begin position="2389"/>
        <end position="2423"/>
    </location>
</feature>
<feature type="compositionally biased region" description="Basic and acidic residues" evidence="8">
    <location>
        <begin position="391"/>
        <end position="420"/>
    </location>
</feature>
<evidence type="ECO:0000313" key="10">
    <source>
        <dbReference type="Ensembl" id="ENSPNAP00000055412.1"/>
    </source>
</evidence>
<dbReference type="GeneTree" id="ENSGT00940000155286"/>
<dbReference type="Ensembl" id="ENSPNAT00000044355.1">
    <property type="protein sequence ID" value="ENSPNAP00000055412.1"/>
    <property type="gene ID" value="ENSPNAG00000034573.1"/>
</dbReference>
<dbReference type="GO" id="GO:0015629">
    <property type="term" value="C:actin cytoskeleton"/>
    <property type="evidence" value="ECO:0007669"/>
    <property type="project" value="TreeGrafter"/>
</dbReference>
<feature type="region of interest" description="Disordered" evidence="8">
    <location>
        <begin position="391"/>
        <end position="422"/>
    </location>
</feature>
<evidence type="ECO:0000256" key="4">
    <source>
        <dbReference type="ARBA" id="ARBA00023054"/>
    </source>
</evidence>
<feature type="region of interest" description="Disordered" evidence="8">
    <location>
        <begin position="252"/>
        <end position="370"/>
    </location>
</feature>
<reference evidence="10" key="2">
    <citation type="submission" date="2025-08" db="UniProtKB">
        <authorList>
            <consortium name="Ensembl"/>
        </authorList>
    </citation>
    <scope>IDENTIFICATION</scope>
</reference>
<dbReference type="SMART" id="SM00233">
    <property type="entry name" value="PH"/>
    <property type="match status" value="2"/>
</dbReference>
<keyword evidence="2" id="KW-0963">Cytoplasm</keyword>
<reference evidence="10 11" key="1">
    <citation type="submission" date="2020-10" db="EMBL/GenBank/DDBJ databases">
        <title>Pygocentrus nattereri (red-bellied piranha) genome, fPygNat1, primary haplotype.</title>
        <authorList>
            <person name="Myers G."/>
            <person name="Meyer A."/>
            <person name="Karagic N."/>
            <person name="Pippel M."/>
            <person name="Winkler S."/>
            <person name="Tracey A."/>
            <person name="Wood J."/>
            <person name="Formenti G."/>
            <person name="Howe K."/>
            <person name="Fedrigo O."/>
            <person name="Jarvis E.D."/>
        </authorList>
    </citation>
    <scope>NUCLEOTIDE SEQUENCE [LARGE SCALE GENOMIC DNA]</scope>
</reference>
<keyword evidence="5" id="KW-0009">Actin-binding</keyword>
<feature type="compositionally biased region" description="Low complexity" evidence="8">
    <location>
        <begin position="331"/>
        <end position="344"/>
    </location>
</feature>
<feature type="compositionally biased region" description="Basic and acidic residues" evidence="8">
    <location>
        <begin position="462"/>
        <end position="473"/>
    </location>
</feature>
<feature type="compositionally biased region" description="Low complexity" evidence="8">
    <location>
        <begin position="450"/>
        <end position="461"/>
    </location>
</feature>
<dbReference type="PROSITE" id="PS50003">
    <property type="entry name" value="PH_DOMAIN"/>
    <property type="match status" value="2"/>
</dbReference>
<evidence type="ECO:0000313" key="11">
    <source>
        <dbReference type="Proteomes" id="UP001501920"/>
    </source>
</evidence>
<comment type="subcellular location">
    <subcellularLocation>
        <location evidence="1">Cytoplasm</location>
        <location evidence="1">Cytoskeleton</location>
    </subcellularLocation>
</comment>
<dbReference type="InterPro" id="IPR052223">
    <property type="entry name" value="Actin_Cytoskeleton_Reg"/>
</dbReference>
<feature type="coiled-coil region" evidence="7">
    <location>
        <begin position="2009"/>
        <end position="2086"/>
    </location>
</feature>
<feature type="coiled-coil region" evidence="7">
    <location>
        <begin position="2230"/>
        <end position="2355"/>
    </location>
</feature>
<gene>
    <name evidence="10" type="primary">MPRIP</name>
</gene>
<dbReference type="SUPFAM" id="SSF50729">
    <property type="entry name" value="PH domain-like"/>
    <property type="match status" value="2"/>
</dbReference>
<feature type="compositionally biased region" description="Polar residues" evidence="8">
    <location>
        <begin position="214"/>
        <end position="225"/>
    </location>
</feature>
<feature type="domain" description="PH" evidence="9">
    <location>
        <begin position="521"/>
        <end position="617"/>
    </location>
</feature>
<feature type="coiled-coil region" evidence="7">
    <location>
        <begin position="890"/>
        <end position="924"/>
    </location>
</feature>
<evidence type="ECO:0000256" key="6">
    <source>
        <dbReference type="ARBA" id="ARBA00023212"/>
    </source>
</evidence>
<organism evidence="10 11">
    <name type="scientific">Pygocentrus nattereri</name>
    <name type="common">Red-bellied piranha</name>
    <dbReference type="NCBI Taxonomy" id="42514"/>
    <lineage>
        <taxon>Eukaryota</taxon>
        <taxon>Metazoa</taxon>
        <taxon>Chordata</taxon>
        <taxon>Craniata</taxon>
        <taxon>Vertebrata</taxon>
        <taxon>Euteleostomi</taxon>
        <taxon>Actinopterygii</taxon>
        <taxon>Neopterygii</taxon>
        <taxon>Teleostei</taxon>
        <taxon>Ostariophysi</taxon>
        <taxon>Characiformes</taxon>
        <taxon>Characoidei</taxon>
        <taxon>Pygocentrus</taxon>
    </lineage>
</organism>
<feature type="compositionally biased region" description="Low complexity" evidence="8">
    <location>
        <begin position="717"/>
        <end position="748"/>
    </location>
</feature>
<dbReference type="PANTHER" id="PTHR17271">
    <property type="entry name" value="PLECKSTRIN HOMOLOGY PH DOMAIN-CONTAINING PROTEIN"/>
    <property type="match status" value="1"/>
</dbReference>
<feature type="region of interest" description="Disordered" evidence="8">
    <location>
        <begin position="1520"/>
        <end position="1559"/>
    </location>
</feature>
<dbReference type="Pfam" id="PF00169">
    <property type="entry name" value="PH"/>
    <property type="match status" value="2"/>
</dbReference>
<evidence type="ECO:0000256" key="8">
    <source>
        <dbReference type="SAM" id="MobiDB-lite"/>
    </source>
</evidence>
<sequence>MAANRETPCRKFQANMFNKSKCQNCFKPRDAHLLSDEDFAQAKPIYGGWLLLAPEGTNFDNPLHRSRKWQRRFFLLYEHGLLRYALDDMASTLPQGTINLNVCVDVVDGESATGQKHSLCISTPEKEHYIRAESREVIIGWQEALIVFPRTNKQNQKKKRKVEPPTPQVPDVVRTQFSSENTNGYPEPGPAKVAVTSSSSLGYLSEERWTRPSITTSRSVSCLSQHSEDSGSVIGGRKPRVESGYFSLEKAKPEEQQPQQLQEQQQPPQHLPLSSSSSSSSSRLRYSSSDSMLCSSSSPSLNTHSTNTHATHTDAHTLSPPDTRDTHSRTLRSSLSSSQSSLDSEPGVEGRGSVQVGGATTSTAGSMARMGRGGRSYAVLADVPRARRLSHREAFRTERKRQELRERTRSPGREEVERLFGHQRRRSQVIERFETQQSADGLEHMDTTCSSAEQSSSSPKATSERTGRSERRLPAQKQDLSLDASTARSVPDVSGTTLASYRRAKSLDRRVTESSMTPDLLNFKKGWMTKLYEDGLWKKHWFVLTDQSLRYYRDSIAEEAADLDGEIDLSTCFDVTEFPVQRNYGFQIHSKEGLFTLSAMTSGIRRNWIQAIMKSVRPTITPDVTRSLPEEQAKARATLDLTQPTPDVSHASHTPKVEIQRSCEVISDSAPPPEQRKNRARDRRREGRSKTFDWAEFHPGQDKGAPSRERAETLDVSSASSPSSISSSASSPASSTSSPQTSSSISAPIPGPTSASVPGPTPSERKLTRQEEEVEEERTKRGQDRRRRFHPSSSLPPSTAIAGATITDGQCKPPVEVPQDHGRMEVDSSACVGVATGTQAASQNPDVQVEIEQRWHQVETTPLREEKQVPITGSSAHLSTGDGIPPQELAALLDKELGQTQRELVRLQEQNSLLQEQLQDARGREQSAREGYVLQSATGQPSSDSSSSSSPHQVPWQRLTKLNQELKTELEAQRRKHDLANQQVTSLRRSYSEAQDVIGHHEGEIEALQAKLASAMAEIVASEQAVARMRSELKLEQERCREREDEWTTNEATLRAQLRDSEERLRDVEASLLEKNQALRLLERQQALQRDQRKEVQRLQERLTEVTGRLIATEEAQALREERERKEQRCLEEKHERERQGLTRRLAESEEKMREVEEQLQEAREQVETLLRGSGERVVGSEVREDVLHLQQQLNEQTDIVETLRESVRRLEEERDCLMCRCQELVNQIAEADREVGKLQERLKTEETDYYSLESSYERVSEEFAKISRVLREKEEEVRQTKETYEQLVRQKEQDLNEAFVKMAALGSSLEETELRLQAREELLSQVQRTEVEPCVAEQELKVKLAVAEDRIAELEQHLDALRLGYADLRMERCSSQDNVLDTLGKETERDVSLSTTSSSLTLARSSSETEVSLAKRQRIRFSNIQCQKYHQSQGIERFQIDDMSLDLTQEMSQDLMLETSSNLTGDRDITQDLTQDISIVSDSSFQYCSDTEKFMSIIHALESKLQDTEEKLKDITAKMQNEQGQPGNRVSMEESLADTCAEPDQDVPEGKSHSCLDGDSQGSLSNIDYKKALSFVESCRVRVGKILSSQGEDSSVEAQVNALAEIEKDLVNATLHMRQVGVSSEVPLASRTIESQSQTDESTIKLFARMLAFEGIVLEKMAFSLDDPKSDLMQSLTEINRDTENIKKSHKGCVSIVYTDILARKLMLESMLVDELQERLSQQACTLSDGSDTVQSVGDSVIAQSVIHNACINSELAYSLQNLKHTYQGKFEELQRDLFKVNETLQQRDTVVREAVGAVNTEKVKQDISNKLSVDPEPSLADTAPPELVPYTEFIEREEAHVLAEEIVERHLAEAMQSSNTESTASLQTGRKSLIAELKRQANVLHHLSQQVERTCEEGSSTVHSALAGGIQALLGYRDIGIVTCSSLCMHEALIQAQVAYVACRLRADHQRELLFCQETSRSMATLVQEHAQNVAAIHQRYQSSLEEERLSFSNTMISLQEENGMLREETTLRLQELQDQREQLAQLEEAFCKETEELKRRHAEELGQVEQERAASELALLERATDTQREFETLLQEVEGAELRHEEHICKLEQEFRGRIQELENVHQEEIQKLHDRYSQTIRTLGERFETVEEDVHRPCTEEAQEACPMEEGEGAEQEVNRDSMSMLKERVQELELQMSSMRDELENKPPDGDVVSLREKYQKDFDSLKETCERGFAAMEETHQKVIEDLQRQHQREINKLLEERERLLEEETNATIAAIEAMKNAHREELEKTQRAQLSGVSADIEQLRMQYEEELQSIHRELEVLSEQYSQKCLENAHLAQALEAERQALQQCQRENQQLHAHNQELNNRLTVEITRMRSCLSGEKVVSPLTQGKDLYELEVLLRIKESEIQYLKQEINSLKDELQSALRDKKYASDKYKDIYTELSIVRAKADCDISKLREKLLAATEALGERDTDGGAVTPGYDIMKSKSNPDFLKKERSALSRQVRGVRSKSLKEGLTVQERMKLFEAKDSRKI</sequence>
<reference evidence="10" key="3">
    <citation type="submission" date="2025-09" db="UniProtKB">
        <authorList>
            <consortium name="Ensembl"/>
        </authorList>
    </citation>
    <scope>IDENTIFICATION</scope>
</reference>
<dbReference type="FunFam" id="2.30.29.30:FF:000133">
    <property type="entry name" value="myosin phosphatase Rho-interacting protein isoform X1"/>
    <property type="match status" value="1"/>
</dbReference>
<dbReference type="CDD" id="cd13275">
    <property type="entry name" value="PH_M-RIP"/>
    <property type="match status" value="1"/>
</dbReference>
<feature type="compositionally biased region" description="Low complexity" evidence="8">
    <location>
        <begin position="256"/>
        <end position="310"/>
    </location>
</feature>
<keyword evidence="3" id="KW-0597">Phosphoprotein</keyword>
<dbReference type="CDD" id="cd01236">
    <property type="entry name" value="PH_RIP"/>
    <property type="match status" value="1"/>
</dbReference>
<keyword evidence="11" id="KW-1185">Reference proteome</keyword>
<feature type="domain" description="PH" evidence="9">
    <location>
        <begin position="43"/>
        <end position="150"/>
    </location>
</feature>
<dbReference type="InterPro" id="IPR011993">
    <property type="entry name" value="PH-like_dom_sf"/>
</dbReference>
<dbReference type="Gene3D" id="2.30.29.30">
    <property type="entry name" value="Pleckstrin-homology domain (PH domain)/Phosphotyrosine-binding domain (PTB)"/>
    <property type="match status" value="2"/>
</dbReference>
<feature type="compositionally biased region" description="Basic and acidic residues" evidence="8">
    <location>
        <begin position="683"/>
        <end position="713"/>
    </location>
</feature>
<proteinExistence type="predicted"/>
<dbReference type="InterPro" id="IPR039597">
    <property type="entry name" value="M-RIP_PH"/>
</dbReference>
<dbReference type="Proteomes" id="UP001501920">
    <property type="component" value="Chromosome 3"/>
</dbReference>
<feature type="region of interest" description="Disordered" evidence="8">
    <location>
        <begin position="214"/>
        <end position="239"/>
    </location>
</feature>
<feature type="compositionally biased region" description="Polar residues" evidence="8">
    <location>
        <begin position="1520"/>
        <end position="1529"/>
    </location>
</feature>
<feature type="region of interest" description="Disordered" evidence="8">
    <location>
        <begin position="152"/>
        <end position="171"/>
    </location>
</feature>
<accession>A0AAR2JYS5</accession>
<keyword evidence="6" id="KW-0206">Cytoskeleton</keyword>
<dbReference type="InterPro" id="IPR001849">
    <property type="entry name" value="PH_domain"/>
</dbReference>
<keyword evidence="4 7" id="KW-0175">Coiled coil</keyword>
<protein>
    <recommendedName>
        <fullName evidence="9">PH domain-containing protein</fullName>
    </recommendedName>
</protein>
<evidence type="ECO:0000256" key="7">
    <source>
        <dbReference type="SAM" id="Coils"/>
    </source>
</evidence>
<feature type="region of interest" description="Disordered" evidence="8">
    <location>
        <begin position="637"/>
        <end position="816"/>
    </location>
</feature>
<evidence type="ECO:0000259" key="9">
    <source>
        <dbReference type="PROSITE" id="PS50003"/>
    </source>
</evidence>
<feature type="region of interest" description="Disordered" evidence="8">
    <location>
        <begin position="934"/>
        <end position="955"/>
    </location>
</feature>
<feature type="region of interest" description="Disordered" evidence="8">
    <location>
        <begin position="436"/>
        <end position="493"/>
    </location>
</feature>
<dbReference type="GO" id="GO:0051015">
    <property type="term" value="F:actin filament binding"/>
    <property type="evidence" value="ECO:0007669"/>
    <property type="project" value="TreeGrafter"/>
</dbReference>
<feature type="coiled-coil region" evidence="7">
    <location>
        <begin position="956"/>
        <end position="1372"/>
    </location>
</feature>
<evidence type="ECO:0000256" key="2">
    <source>
        <dbReference type="ARBA" id="ARBA00022490"/>
    </source>
</evidence>
<feature type="compositionally biased region" description="Basic and acidic residues" evidence="8">
    <location>
        <begin position="763"/>
        <end position="782"/>
    </location>
</feature>
<evidence type="ECO:0000256" key="3">
    <source>
        <dbReference type="ARBA" id="ARBA00022553"/>
    </source>
</evidence>